<evidence type="ECO:0000256" key="1">
    <source>
        <dbReference type="SAM" id="MobiDB-lite"/>
    </source>
</evidence>
<reference evidence="2" key="1">
    <citation type="submission" date="2022-03" db="EMBL/GenBank/DDBJ databases">
        <authorList>
            <person name="Sayadi A."/>
        </authorList>
    </citation>
    <scope>NUCLEOTIDE SEQUENCE</scope>
</reference>
<comment type="caution">
    <text evidence="2">The sequence shown here is derived from an EMBL/GenBank/DDBJ whole genome shotgun (WGS) entry which is preliminary data.</text>
</comment>
<feature type="compositionally biased region" description="Polar residues" evidence="1">
    <location>
        <begin position="29"/>
        <end position="42"/>
    </location>
</feature>
<dbReference type="AlphaFoldDB" id="A0A9P0MMU2"/>
<name>A0A9P0MMU2_ACAOB</name>
<dbReference type="EMBL" id="CAKOFQ010008667">
    <property type="protein sequence ID" value="CAH2015347.1"/>
    <property type="molecule type" value="Genomic_DNA"/>
</dbReference>
<evidence type="ECO:0000313" key="3">
    <source>
        <dbReference type="Proteomes" id="UP001152888"/>
    </source>
</evidence>
<gene>
    <name evidence="2" type="ORF">ACAOBT_LOCUS34694</name>
</gene>
<evidence type="ECO:0000313" key="2">
    <source>
        <dbReference type="EMBL" id="CAH2015347.1"/>
    </source>
</evidence>
<feature type="compositionally biased region" description="Low complexity" evidence="1">
    <location>
        <begin position="90"/>
        <end position="104"/>
    </location>
</feature>
<accession>A0A9P0MMU2</accession>
<dbReference type="Proteomes" id="UP001152888">
    <property type="component" value="Unassembled WGS sequence"/>
</dbReference>
<proteinExistence type="predicted"/>
<protein>
    <submittedName>
        <fullName evidence="2">Uncharacterized protein</fullName>
    </submittedName>
</protein>
<feature type="compositionally biased region" description="Polar residues" evidence="1">
    <location>
        <begin position="58"/>
        <end position="89"/>
    </location>
</feature>
<organism evidence="2 3">
    <name type="scientific">Acanthoscelides obtectus</name>
    <name type="common">Bean weevil</name>
    <name type="synonym">Bruchus obtectus</name>
    <dbReference type="NCBI Taxonomy" id="200917"/>
    <lineage>
        <taxon>Eukaryota</taxon>
        <taxon>Metazoa</taxon>
        <taxon>Ecdysozoa</taxon>
        <taxon>Arthropoda</taxon>
        <taxon>Hexapoda</taxon>
        <taxon>Insecta</taxon>
        <taxon>Pterygota</taxon>
        <taxon>Neoptera</taxon>
        <taxon>Endopterygota</taxon>
        <taxon>Coleoptera</taxon>
        <taxon>Polyphaga</taxon>
        <taxon>Cucujiformia</taxon>
        <taxon>Chrysomeloidea</taxon>
        <taxon>Chrysomelidae</taxon>
        <taxon>Bruchinae</taxon>
        <taxon>Bruchini</taxon>
        <taxon>Acanthoscelides</taxon>
    </lineage>
</organism>
<keyword evidence="3" id="KW-1185">Reference proteome</keyword>
<feature type="region of interest" description="Disordered" evidence="1">
    <location>
        <begin position="1"/>
        <end position="131"/>
    </location>
</feature>
<sequence length="131" mass="14090">MEVPFKNCTHRDPYAQPTQVSKVPVVNRRQLQSCENADSQGTGVAIPAKKSKSVATRGMSTHLPTGHQESSTTPSDVLVQQTMDPTFSKSNAATSAASQSNPQPTVEFQKSSLKDAYNSKGPSLLRLSETI</sequence>